<evidence type="ECO:0000313" key="4">
    <source>
        <dbReference type="Proteomes" id="UP001240529"/>
    </source>
</evidence>
<name>A0AAP5C6I7_9GAMM</name>
<dbReference type="RefSeq" id="WP_236565074.1">
    <property type="nucleotide sequence ID" value="NZ_JAUZEA010000007.1"/>
</dbReference>
<comment type="caution">
    <text evidence="2">The sequence shown here is derived from an EMBL/GenBank/DDBJ whole genome shotgun (WGS) entry which is preliminary data.</text>
</comment>
<gene>
    <name evidence="3" type="ORF">ACFLLB_12335</name>
    <name evidence="2" type="ORF">Q0031_14990</name>
</gene>
<evidence type="ECO:0000256" key="1">
    <source>
        <dbReference type="SAM" id="SignalP"/>
    </source>
</evidence>
<protein>
    <submittedName>
        <fullName evidence="2">S1 family peptidase</fullName>
    </submittedName>
</protein>
<proteinExistence type="predicted"/>
<keyword evidence="5" id="KW-1185">Reference proteome</keyword>
<keyword evidence="1" id="KW-0732">Signal</keyword>
<dbReference type="AlphaFoldDB" id="A0AAP5C6I7"/>
<organism evidence="2 4">
    <name type="scientific">Stenotrophomonas geniculata</name>
    <dbReference type="NCBI Taxonomy" id="86188"/>
    <lineage>
        <taxon>Bacteria</taxon>
        <taxon>Pseudomonadati</taxon>
        <taxon>Pseudomonadota</taxon>
        <taxon>Gammaproteobacteria</taxon>
        <taxon>Lysobacterales</taxon>
        <taxon>Lysobacteraceae</taxon>
        <taxon>Stenotrophomonas</taxon>
    </lineage>
</organism>
<evidence type="ECO:0000313" key="5">
    <source>
        <dbReference type="Proteomes" id="UP001596115"/>
    </source>
</evidence>
<reference evidence="3 5" key="2">
    <citation type="submission" date="2024-09" db="EMBL/GenBank/DDBJ databases">
        <title>Whole genome analysis of Stenotrophomonas geniculata MK-1, and its biological control impact on peanut foliage fungus diseases.</title>
        <authorList>
            <person name="Ahsan T."/>
        </authorList>
    </citation>
    <scope>NUCLEOTIDE SEQUENCE [LARGE SCALE GENOMIC DNA]</scope>
    <source>
        <strain evidence="3 5">MK-1</strain>
    </source>
</reference>
<reference evidence="2" key="1">
    <citation type="submission" date="2023-07" db="EMBL/GenBank/DDBJ databases">
        <authorList>
            <person name="Shahid S."/>
            <person name="Akbar M.Y."/>
            <person name="Ajmal W."/>
            <person name="Ansari A."/>
            <person name="Ghazanfar S."/>
        </authorList>
    </citation>
    <scope>NUCLEOTIDE SEQUENCE</scope>
    <source>
        <strain evidence="2">NIGAB</strain>
    </source>
</reference>
<dbReference type="EMBL" id="JBHRFL010000019">
    <property type="protein sequence ID" value="MFC6070360.1"/>
    <property type="molecule type" value="Genomic_DNA"/>
</dbReference>
<feature type="signal peptide" evidence="1">
    <location>
        <begin position="1"/>
        <end position="25"/>
    </location>
</feature>
<dbReference type="SUPFAM" id="SSF50494">
    <property type="entry name" value="Trypsin-like serine proteases"/>
    <property type="match status" value="1"/>
</dbReference>
<dbReference type="Proteomes" id="UP001240529">
    <property type="component" value="Unassembled WGS sequence"/>
</dbReference>
<sequence length="417" mass="45014">MKAGAIYMSVLGLLFGSIVSTTALAQKNVSESEKLEELDEETAVAVSSLLSRVKSLSVDEAIRRIQLEAAVAPSIQDIRREYAGRLTEISIEQSPDFHVSVKLKGDGAVAGRQWTTAAGKARVEFSSGHLFTEEEFTKQLKEIRLAAQSAIPGFVGLTGYAGDNEAEVRIRGDEQDAKKYMGILSKLERAYRVKLRFKTSDVPESNSIYAIGGAVLQSNNSYCTTGFTVKHVATGLKGIITAAHCPDDVIYGNYGSSQNGTLVTFPLIFQDQRNDAQTDVQWHRIPSPHIPLLEAYASSTVSTRFIANVYNVPAKDGTICFRGSRSGYSCGIVTSVKHSPGNICGPTESMQCDEVWFKVEGSSLACGGGDSGAAMFFQDTGYGIVKSARSDTPLPGECKSLTGMPFSRVRAWGFQPN</sequence>
<dbReference type="Proteomes" id="UP001596115">
    <property type="component" value="Unassembled WGS sequence"/>
</dbReference>
<evidence type="ECO:0000313" key="3">
    <source>
        <dbReference type="EMBL" id="MFC6070360.1"/>
    </source>
</evidence>
<dbReference type="InterPro" id="IPR009003">
    <property type="entry name" value="Peptidase_S1_PA"/>
</dbReference>
<accession>A0AAP5C6I7</accession>
<dbReference type="Gene3D" id="2.40.10.10">
    <property type="entry name" value="Trypsin-like serine proteases"/>
    <property type="match status" value="2"/>
</dbReference>
<feature type="chain" id="PRO_5042887642" evidence="1">
    <location>
        <begin position="26"/>
        <end position="417"/>
    </location>
</feature>
<dbReference type="InterPro" id="IPR043504">
    <property type="entry name" value="Peptidase_S1_PA_chymotrypsin"/>
</dbReference>
<dbReference type="EMBL" id="JAVIAC010000007">
    <property type="protein sequence ID" value="MDQ7953086.1"/>
    <property type="molecule type" value="Genomic_DNA"/>
</dbReference>
<evidence type="ECO:0000313" key="2">
    <source>
        <dbReference type="EMBL" id="MDQ7953086.1"/>
    </source>
</evidence>